<organism evidence="6 7">
    <name type="scientific">Desulfitobacterium hafniense (strain Y51)</name>
    <dbReference type="NCBI Taxonomy" id="138119"/>
    <lineage>
        <taxon>Bacteria</taxon>
        <taxon>Bacillati</taxon>
        <taxon>Bacillota</taxon>
        <taxon>Clostridia</taxon>
        <taxon>Eubacteriales</taxon>
        <taxon>Desulfitobacteriaceae</taxon>
        <taxon>Desulfitobacterium</taxon>
    </lineage>
</organism>
<dbReference type="Pfam" id="PF00005">
    <property type="entry name" value="ABC_tran"/>
    <property type="match status" value="1"/>
</dbReference>
<dbReference type="Gene3D" id="3.40.50.300">
    <property type="entry name" value="P-loop containing nucleotide triphosphate hydrolases"/>
    <property type="match status" value="1"/>
</dbReference>
<protein>
    <recommendedName>
        <fullName evidence="5">ABC transporter domain-containing protein</fullName>
    </recommendedName>
</protein>
<keyword evidence="7" id="KW-1185">Reference proteome</keyword>
<dbReference type="InterPro" id="IPR003439">
    <property type="entry name" value="ABC_transporter-like_ATP-bd"/>
</dbReference>
<dbReference type="HOGENOM" id="CLU_000604_1_2_9"/>
<dbReference type="InterPro" id="IPR027417">
    <property type="entry name" value="P-loop_NTPase"/>
</dbReference>
<dbReference type="SMART" id="SM00382">
    <property type="entry name" value="AAA"/>
    <property type="match status" value="1"/>
</dbReference>
<name>Q24R81_DESHY</name>
<comment type="similarity">
    <text evidence="1">Belongs to the ABC transporter superfamily.</text>
</comment>
<dbReference type="GO" id="GO:0016887">
    <property type="term" value="F:ATP hydrolysis activity"/>
    <property type="evidence" value="ECO:0007669"/>
    <property type="project" value="InterPro"/>
</dbReference>
<reference evidence="6 7" key="1">
    <citation type="journal article" date="2006" name="J. Bacteriol.">
        <title>Complete genome sequence of the dehalorespiring bacterium Desulfitobacterium hafniense Y51 and comparison with Dehalococcoides ethenogenes 195.</title>
        <authorList>
            <person name="Nonaka H."/>
            <person name="Keresztes G."/>
            <person name="Shinoda Y."/>
            <person name="Ikenaga Y."/>
            <person name="Abe M."/>
            <person name="Naito K."/>
            <person name="Inatomi K."/>
            <person name="Furukawa K."/>
            <person name="Inui M."/>
            <person name="Yukawa H."/>
        </authorList>
    </citation>
    <scope>NUCLEOTIDE SEQUENCE [LARGE SCALE GENOMIC DNA]</scope>
    <source>
        <strain evidence="6 7">Y51</strain>
    </source>
</reference>
<dbReference type="Proteomes" id="UP000001946">
    <property type="component" value="Chromosome"/>
</dbReference>
<evidence type="ECO:0000259" key="5">
    <source>
        <dbReference type="PROSITE" id="PS50893"/>
    </source>
</evidence>
<evidence type="ECO:0000256" key="2">
    <source>
        <dbReference type="ARBA" id="ARBA00022448"/>
    </source>
</evidence>
<dbReference type="STRING" id="138119.DSY3672"/>
<sequence>MKGGRIMDAIQISHLKKYYGKHTGVEDVSFSVKEGELFGFVGPNGAGKSTTIRILLNFIFPSGGIASIGGKDAVKDSVAIKRFTGYIPSEVRFYGDMKVGDIIRVSNGFYNRSYDEETERLCRLFELDKTKKFHELSLGNKKKAAVVCALAPRPKVLILDEPTNGLDPMMQKQLFAELKNQSARGVSILLSSHNLGEVQEYCRRVAFIKQGKILAVTDLKEIQPQKIVTVWGGREIMHPGLQLLEEREGKRVFRYQGERAVLLRLLHEAGLEDFTVENESLEERFMDLYRKEERP</sequence>
<dbReference type="PROSITE" id="PS00211">
    <property type="entry name" value="ABC_TRANSPORTER_1"/>
    <property type="match status" value="1"/>
</dbReference>
<gene>
    <name evidence="6" type="ordered locus">DSY3672</name>
</gene>
<dbReference type="CDD" id="cd03230">
    <property type="entry name" value="ABC_DR_subfamily_A"/>
    <property type="match status" value="1"/>
</dbReference>
<dbReference type="InterPro" id="IPR050763">
    <property type="entry name" value="ABC_transporter_ATP-binding"/>
</dbReference>
<evidence type="ECO:0000256" key="3">
    <source>
        <dbReference type="ARBA" id="ARBA00022741"/>
    </source>
</evidence>
<dbReference type="eggNOG" id="COG1131">
    <property type="taxonomic scope" value="Bacteria"/>
</dbReference>
<dbReference type="KEGG" id="dsy:DSY3672"/>
<accession>Q24R81</accession>
<dbReference type="PROSITE" id="PS50893">
    <property type="entry name" value="ABC_TRANSPORTER_2"/>
    <property type="match status" value="1"/>
</dbReference>
<evidence type="ECO:0000313" key="7">
    <source>
        <dbReference type="Proteomes" id="UP000001946"/>
    </source>
</evidence>
<dbReference type="PANTHER" id="PTHR42711:SF5">
    <property type="entry name" value="ABC TRANSPORTER ATP-BINDING PROTEIN NATA"/>
    <property type="match status" value="1"/>
</dbReference>
<dbReference type="InterPro" id="IPR003593">
    <property type="entry name" value="AAA+_ATPase"/>
</dbReference>
<proteinExistence type="inferred from homology"/>
<dbReference type="SUPFAM" id="SSF52540">
    <property type="entry name" value="P-loop containing nucleoside triphosphate hydrolases"/>
    <property type="match status" value="1"/>
</dbReference>
<evidence type="ECO:0000256" key="4">
    <source>
        <dbReference type="ARBA" id="ARBA00022840"/>
    </source>
</evidence>
<dbReference type="InterPro" id="IPR017871">
    <property type="entry name" value="ABC_transporter-like_CS"/>
</dbReference>
<dbReference type="PANTHER" id="PTHR42711">
    <property type="entry name" value="ABC TRANSPORTER ATP-BINDING PROTEIN"/>
    <property type="match status" value="1"/>
</dbReference>
<keyword evidence="4" id="KW-0067">ATP-binding</keyword>
<dbReference type="AlphaFoldDB" id="Q24R81"/>
<keyword evidence="2" id="KW-0813">Transport</keyword>
<dbReference type="GO" id="GO:0005524">
    <property type="term" value="F:ATP binding"/>
    <property type="evidence" value="ECO:0007669"/>
    <property type="project" value="UniProtKB-KW"/>
</dbReference>
<evidence type="ECO:0000256" key="1">
    <source>
        <dbReference type="ARBA" id="ARBA00005417"/>
    </source>
</evidence>
<evidence type="ECO:0000313" key="6">
    <source>
        <dbReference type="EMBL" id="BAE85461.1"/>
    </source>
</evidence>
<keyword evidence="3" id="KW-0547">Nucleotide-binding</keyword>
<dbReference type="EMBL" id="AP008230">
    <property type="protein sequence ID" value="BAE85461.1"/>
    <property type="molecule type" value="Genomic_DNA"/>
</dbReference>
<feature type="domain" description="ABC transporter" evidence="5">
    <location>
        <begin position="10"/>
        <end position="235"/>
    </location>
</feature>